<keyword evidence="1" id="KW-0521">NADP</keyword>
<feature type="domain" description="YjeF N-terminal" evidence="2">
    <location>
        <begin position="7"/>
        <end position="239"/>
    </location>
</feature>
<sequence>MSHTVPTYTAEQVRAAERPLLDRGVPLMQRAAGALADVIRAELAPPVVTMVTGALESVALERPDAPHPRVLVLAGSGDNGGDALYAAAQLVDVADVDALLVADRFHEAALASATGAGVRRVDLADVRETVHRYGLIVDGVLGIGASGDPALRGVAREAVAGLLSTASTSSGDARPPRVLAVDLPSGLHPDTGAADGVVLPASVTVTFGAVKAGLVVGRGPMLAGEIVLVDIGLGPALESVAPAGQASVSRIVVAPASEKSRPWQPAEGPAQRP</sequence>
<comment type="cofactor">
    <cofactor evidence="1">
        <name>K(+)</name>
        <dbReference type="ChEBI" id="CHEBI:29103"/>
    </cofactor>
    <text evidence="1">Binds 1 potassium ion per subunit.</text>
</comment>
<keyword evidence="1" id="KW-0479">Metal-binding</keyword>
<feature type="binding site" evidence="1">
    <location>
        <position position="138"/>
    </location>
    <ligand>
        <name>K(+)</name>
        <dbReference type="ChEBI" id="CHEBI:29103"/>
    </ligand>
</feature>
<dbReference type="Gene3D" id="3.40.50.10260">
    <property type="entry name" value="YjeF N-terminal domain"/>
    <property type="match status" value="1"/>
</dbReference>
<comment type="catalytic activity">
    <reaction evidence="1">
        <text>(6R)-NADPHX = (6S)-NADPHX</text>
        <dbReference type="Rhea" id="RHEA:32227"/>
        <dbReference type="ChEBI" id="CHEBI:64076"/>
        <dbReference type="ChEBI" id="CHEBI:64077"/>
        <dbReference type="EC" id="5.1.99.6"/>
    </reaction>
</comment>
<feature type="binding site" evidence="1">
    <location>
        <position position="185"/>
    </location>
    <ligand>
        <name>K(+)</name>
        <dbReference type="ChEBI" id="CHEBI:29103"/>
    </ligand>
</feature>
<name>A0ABP9MNU7_9MICO</name>
<evidence type="ECO:0000256" key="1">
    <source>
        <dbReference type="HAMAP-Rule" id="MF_01966"/>
    </source>
</evidence>
<comment type="caution">
    <text evidence="1">Lacks conserved residue(s) required for the propagation of feature annotation.</text>
</comment>
<dbReference type="Proteomes" id="UP001501407">
    <property type="component" value="Unassembled WGS sequence"/>
</dbReference>
<dbReference type="SUPFAM" id="SSF64153">
    <property type="entry name" value="YjeF N-terminal domain-like"/>
    <property type="match status" value="1"/>
</dbReference>
<comment type="catalytic activity">
    <reaction evidence="1">
        <text>(6R)-NADHX = (6S)-NADHX</text>
        <dbReference type="Rhea" id="RHEA:32215"/>
        <dbReference type="ChEBI" id="CHEBI:64074"/>
        <dbReference type="ChEBI" id="CHEBI:64075"/>
        <dbReference type="EC" id="5.1.99.6"/>
    </reaction>
</comment>
<organism evidence="3 4">
    <name type="scientific">Microbacterium yannicii</name>
    <dbReference type="NCBI Taxonomy" id="671622"/>
    <lineage>
        <taxon>Bacteria</taxon>
        <taxon>Bacillati</taxon>
        <taxon>Actinomycetota</taxon>
        <taxon>Actinomycetes</taxon>
        <taxon>Micrococcales</taxon>
        <taxon>Microbacteriaceae</taxon>
        <taxon>Microbacterium</taxon>
    </lineage>
</organism>
<dbReference type="Pfam" id="PF03853">
    <property type="entry name" value="YjeF_N"/>
    <property type="match status" value="1"/>
</dbReference>
<keyword evidence="1" id="KW-0630">Potassium</keyword>
<dbReference type="InterPro" id="IPR036652">
    <property type="entry name" value="YjeF_N_dom_sf"/>
</dbReference>
<comment type="caution">
    <text evidence="3">The sequence shown here is derived from an EMBL/GenBank/DDBJ whole genome shotgun (WGS) entry which is preliminary data.</text>
</comment>
<keyword evidence="4" id="KW-1185">Reference proteome</keyword>
<comment type="similarity">
    <text evidence="1">Belongs to the NnrE/AIBP family.</text>
</comment>
<keyword evidence="1" id="KW-0520">NAD</keyword>
<gene>
    <name evidence="1" type="primary">nnrE</name>
    <name evidence="3" type="ORF">GCM10025760_30980</name>
</gene>
<dbReference type="EMBL" id="BAABKZ010000005">
    <property type="protein sequence ID" value="GAA5097161.1"/>
    <property type="molecule type" value="Genomic_DNA"/>
</dbReference>
<dbReference type="HAMAP" id="MF_01966">
    <property type="entry name" value="NADHX_epimerase"/>
    <property type="match status" value="1"/>
</dbReference>
<comment type="function">
    <text evidence="1">Catalyzes the epimerization of the S- and R-forms of NAD(P)HX, a damaged form of NAD(P)H that is a result of enzymatic or heat-dependent hydration. This is a prerequisite for the S-specific NAD(P)H-hydrate dehydratase to allow the repair of both epimers of NAD(P)HX.</text>
</comment>
<reference evidence="4" key="1">
    <citation type="journal article" date="2019" name="Int. J. Syst. Evol. Microbiol.">
        <title>The Global Catalogue of Microorganisms (GCM) 10K type strain sequencing project: providing services to taxonomists for standard genome sequencing and annotation.</title>
        <authorList>
            <consortium name="The Broad Institute Genomics Platform"/>
            <consortium name="The Broad Institute Genome Sequencing Center for Infectious Disease"/>
            <person name="Wu L."/>
            <person name="Ma J."/>
        </authorList>
    </citation>
    <scope>NUCLEOTIDE SEQUENCE [LARGE SCALE GENOMIC DNA]</scope>
    <source>
        <strain evidence="4">JCM 18959</strain>
    </source>
</reference>
<feature type="binding site" evidence="1">
    <location>
        <position position="182"/>
    </location>
    <ligand>
        <name>(6S)-NADPHX</name>
        <dbReference type="ChEBI" id="CHEBI:64076"/>
    </ligand>
</feature>
<evidence type="ECO:0000313" key="3">
    <source>
        <dbReference type="EMBL" id="GAA5097161.1"/>
    </source>
</evidence>
<proteinExistence type="inferred from homology"/>
<keyword evidence="1" id="KW-0413">Isomerase</keyword>
<dbReference type="InterPro" id="IPR004443">
    <property type="entry name" value="YjeF_N_dom"/>
</dbReference>
<dbReference type="RefSeq" id="WP_252787409.1">
    <property type="nucleotide sequence ID" value="NZ_BAABKZ010000005.1"/>
</dbReference>
<dbReference type="EC" id="5.1.99.6" evidence="1"/>
<protein>
    <recommendedName>
        <fullName evidence="1">NAD(P)H-hydrate epimerase</fullName>
        <ecNumber evidence="1">5.1.99.6</ecNumber>
    </recommendedName>
    <alternativeName>
        <fullName evidence="1">NAD(P)HX epimerase</fullName>
    </alternativeName>
</protein>
<feature type="binding site" evidence="1">
    <location>
        <position position="79"/>
    </location>
    <ligand>
        <name>K(+)</name>
        <dbReference type="ChEBI" id="CHEBI:29103"/>
    </ligand>
</feature>
<feature type="binding site" evidence="1">
    <location>
        <begin position="142"/>
        <end position="148"/>
    </location>
    <ligand>
        <name>(6S)-NADPHX</name>
        <dbReference type="ChEBI" id="CHEBI:64076"/>
    </ligand>
</feature>
<accession>A0ABP9MNU7</accession>
<dbReference type="PROSITE" id="PS51385">
    <property type="entry name" value="YJEF_N"/>
    <property type="match status" value="1"/>
</dbReference>
<feature type="binding site" evidence="1">
    <location>
        <begin position="78"/>
        <end position="82"/>
    </location>
    <ligand>
        <name>(6S)-NADPHX</name>
        <dbReference type="ChEBI" id="CHEBI:64076"/>
    </ligand>
</feature>
<keyword evidence="1" id="KW-0547">Nucleotide-binding</keyword>
<evidence type="ECO:0000259" key="2">
    <source>
        <dbReference type="PROSITE" id="PS51385"/>
    </source>
</evidence>
<evidence type="ECO:0000313" key="4">
    <source>
        <dbReference type="Proteomes" id="UP001501407"/>
    </source>
</evidence>